<gene>
    <name evidence="7" type="ORF">K2173_021514</name>
</gene>
<keyword evidence="8" id="KW-1185">Reference proteome</keyword>
<dbReference type="PANTHER" id="PTHR46443:SF21">
    <property type="entry name" value="FCS-LIKE ZINC FINGER 8"/>
    <property type="match status" value="1"/>
</dbReference>
<dbReference type="InterPro" id="IPR044593">
    <property type="entry name" value="FLZ8/MARD1"/>
</dbReference>
<evidence type="ECO:0000259" key="6">
    <source>
        <dbReference type="PROSITE" id="PS51795"/>
    </source>
</evidence>
<feature type="zinc finger region" description="FLZ-type" evidence="4">
    <location>
        <begin position="252"/>
        <end position="296"/>
    </location>
</feature>
<evidence type="ECO:0000313" key="8">
    <source>
        <dbReference type="Proteomes" id="UP001159364"/>
    </source>
</evidence>
<keyword evidence="2" id="KW-0479">Metal-binding</keyword>
<reference evidence="7 8" key="1">
    <citation type="submission" date="2021-09" db="EMBL/GenBank/DDBJ databases">
        <title>Genomic insights and catalytic innovation underlie evolution of tropane alkaloids biosynthesis.</title>
        <authorList>
            <person name="Wang Y.-J."/>
            <person name="Tian T."/>
            <person name="Huang J.-P."/>
            <person name="Huang S.-X."/>
        </authorList>
    </citation>
    <scope>NUCLEOTIDE SEQUENCE [LARGE SCALE GENOMIC DNA]</scope>
    <source>
        <strain evidence="7">KIB-2018</strain>
        <tissue evidence="7">Leaf</tissue>
    </source>
</reference>
<feature type="compositionally biased region" description="Pro residues" evidence="5">
    <location>
        <begin position="122"/>
        <end position="133"/>
    </location>
</feature>
<sequence>MVMAMSLFNDTTDKCRCSTSFPRLFTGFSFKNFSETTETVLSPTSILDGKLLSGLKNSWSDQIPSPKNPESETKRLWDKLDSKGIVLGLADALDIGENESNLSKPQNRMVLFGSQLKIQIPTLPPSSLPPTEPPNSSGSGDYGIKTKTYQLGSFSSASSPSPTRKSIFRSANSGIDTQKPARIFTGCLSASEMELSEDYTCVISHGPNPVTTHIFDNCILESGYGSDGLSYSKKGNPGFCGDESESRYVSQGFLSCCYACKNDLGQGKDIYIYRGEKAFCSNECRHREMLLEERINQLEPDDVYGTCS</sequence>
<dbReference type="InterPro" id="IPR007650">
    <property type="entry name" value="Zf-FLZ_dom"/>
</dbReference>
<dbReference type="EMBL" id="JAIWQS010000004">
    <property type="protein sequence ID" value="KAJ8768361.1"/>
    <property type="molecule type" value="Genomic_DNA"/>
</dbReference>
<evidence type="ECO:0000256" key="3">
    <source>
        <dbReference type="ARBA" id="ARBA00022771"/>
    </source>
</evidence>
<evidence type="ECO:0000313" key="7">
    <source>
        <dbReference type="EMBL" id="KAJ8768361.1"/>
    </source>
</evidence>
<dbReference type="AlphaFoldDB" id="A0AAV8TPH7"/>
<comment type="caution">
    <text evidence="7">The sequence shown here is derived from an EMBL/GenBank/DDBJ whole genome shotgun (WGS) entry which is preliminary data.</text>
</comment>
<dbReference type="Proteomes" id="UP001159364">
    <property type="component" value="Linkage Group LG04"/>
</dbReference>
<organism evidence="7 8">
    <name type="scientific">Erythroxylum novogranatense</name>
    <dbReference type="NCBI Taxonomy" id="1862640"/>
    <lineage>
        <taxon>Eukaryota</taxon>
        <taxon>Viridiplantae</taxon>
        <taxon>Streptophyta</taxon>
        <taxon>Embryophyta</taxon>
        <taxon>Tracheophyta</taxon>
        <taxon>Spermatophyta</taxon>
        <taxon>Magnoliopsida</taxon>
        <taxon>eudicotyledons</taxon>
        <taxon>Gunneridae</taxon>
        <taxon>Pentapetalae</taxon>
        <taxon>rosids</taxon>
        <taxon>fabids</taxon>
        <taxon>Malpighiales</taxon>
        <taxon>Erythroxylaceae</taxon>
        <taxon>Erythroxylum</taxon>
    </lineage>
</organism>
<name>A0AAV8TPH7_9ROSI</name>
<protein>
    <recommendedName>
        <fullName evidence="6">FLZ-type domain-containing protein</fullName>
    </recommendedName>
</protein>
<evidence type="ECO:0000256" key="4">
    <source>
        <dbReference type="PROSITE-ProRule" id="PRU01131"/>
    </source>
</evidence>
<evidence type="ECO:0000256" key="1">
    <source>
        <dbReference type="ARBA" id="ARBA00009374"/>
    </source>
</evidence>
<dbReference type="PROSITE" id="PS51795">
    <property type="entry name" value="ZF_FLZ"/>
    <property type="match status" value="1"/>
</dbReference>
<feature type="domain" description="FLZ-type" evidence="6">
    <location>
        <begin position="252"/>
        <end position="296"/>
    </location>
</feature>
<evidence type="ECO:0000256" key="2">
    <source>
        <dbReference type="ARBA" id="ARBA00022723"/>
    </source>
</evidence>
<dbReference type="PANTHER" id="PTHR46443">
    <property type="entry name" value="FCS-LIKE ZINC FINGER 8"/>
    <property type="match status" value="1"/>
</dbReference>
<dbReference type="Pfam" id="PF04570">
    <property type="entry name" value="zf-FLZ"/>
    <property type="match status" value="1"/>
</dbReference>
<proteinExistence type="inferred from homology"/>
<keyword evidence="3" id="KW-0862">Zinc</keyword>
<feature type="region of interest" description="Disordered" evidence="5">
    <location>
        <begin position="121"/>
        <end position="143"/>
    </location>
</feature>
<accession>A0AAV8TPH7</accession>
<evidence type="ECO:0000256" key="5">
    <source>
        <dbReference type="SAM" id="MobiDB-lite"/>
    </source>
</evidence>
<dbReference type="GO" id="GO:0008270">
    <property type="term" value="F:zinc ion binding"/>
    <property type="evidence" value="ECO:0007669"/>
    <property type="project" value="UniProtKB-KW"/>
</dbReference>
<comment type="similarity">
    <text evidence="1">Belongs to the FLZ family.</text>
</comment>
<keyword evidence="3" id="KW-0863">Zinc-finger</keyword>